<sequence>ASIAHLPYLLSPRGKAHYRIVTLCNSSVESARLAIETFQPPPETRAYGSPNDLVQDTGVDFIVCSTSVNKYNETIKPSIVASK</sequence>
<comment type="caution">
    <text evidence="1">The sequence shown here is derived from an EMBL/GenBank/DDBJ whole genome shotgun (WGS) entry which is preliminary data.</text>
</comment>
<dbReference type="OrthoDB" id="446809at2759"/>
<dbReference type="Proteomes" id="UP000777438">
    <property type="component" value="Unassembled WGS sequence"/>
</dbReference>
<evidence type="ECO:0000313" key="1">
    <source>
        <dbReference type="EMBL" id="KAH6867309.1"/>
    </source>
</evidence>
<reference evidence="1 2" key="1">
    <citation type="journal article" date="2021" name="Nat. Commun.">
        <title>Genetic determinants of endophytism in the Arabidopsis root mycobiome.</title>
        <authorList>
            <person name="Mesny F."/>
            <person name="Miyauchi S."/>
            <person name="Thiergart T."/>
            <person name="Pickel B."/>
            <person name="Atanasova L."/>
            <person name="Karlsson M."/>
            <person name="Huettel B."/>
            <person name="Barry K.W."/>
            <person name="Haridas S."/>
            <person name="Chen C."/>
            <person name="Bauer D."/>
            <person name="Andreopoulos W."/>
            <person name="Pangilinan J."/>
            <person name="LaButti K."/>
            <person name="Riley R."/>
            <person name="Lipzen A."/>
            <person name="Clum A."/>
            <person name="Drula E."/>
            <person name="Henrissat B."/>
            <person name="Kohler A."/>
            <person name="Grigoriev I.V."/>
            <person name="Martin F.M."/>
            <person name="Hacquard S."/>
        </authorList>
    </citation>
    <scope>NUCLEOTIDE SEQUENCE [LARGE SCALE GENOMIC DNA]</scope>
    <source>
        <strain evidence="1 2">MPI-CAGE-CH-0241</strain>
    </source>
</reference>
<organism evidence="1 2">
    <name type="scientific">Thelonectria olida</name>
    <dbReference type="NCBI Taxonomy" id="1576542"/>
    <lineage>
        <taxon>Eukaryota</taxon>
        <taxon>Fungi</taxon>
        <taxon>Dikarya</taxon>
        <taxon>Ascomycota</taxon>
        <taxon>Pezizomycotina</taxon>
        <taxon>Sordariomycetes</taxon>
        <taxon>Hypocreomycetidae</taxon>
        <taxon>Hypocreales</taxon>
        <taxon>Nectriaceae</taxon>
        <taxon>Thelonectria</taxon>
    </lineage>
</organism>
<dbReference type="SUPFAM" id="SSF51735">
    <property type="entry name" value="NAD(P)-binding Rossmann-fold domains"/>
    <property type="match status" value="1"/>
</dbReference>
<dbReference type="EMBL" id="JAGPYM010000110">
    <property type="protein sequence ID" value="KAH6867309.1"/>
    <property type="molecule type" value="Genomic_DNA"/>
</dbReference>
<dbReference type="Gene3D" id="3.40.50.720">
    <property type="entry name" value="NAD(P)-binding Rossmann-like Domain"/>
    <property type="match status" value="1"/>
</dbReference>
<feature type="non-terminal residue" evidence="1">
    <location>
        <position position="1"/>
    </location>
</feature>
<name>A0A9P8VME5_9HYPO</name>
<dbReference type="AlphaFoldDB" id="A0A9P8VME5"/>
<proteinExistence type="predicted"/>
<feature type="non-terminal residue" evidence="1">
    <location>
        <position position="83"/>
    </location>
</feature>
<keyword evidence="2" id="KW-1185">Reference proteome</keyword>
<accession>A0A9P8VME5</accession>
<dbReference type="InterPro" id="IPR036291">
    <property type="entry name" value="NAD(P)-bd_dom_sf"/>
</dbReference>
<protein>
    <submittedName>
        <fullName evidence="1">Uncharacterized protein</fullName>
    </submittedName>
</protein>
<gene>
    <name evidence="1" type="ORF">B0T10DRAFT_390739</name>
</gene>
<evidence type="ECO:0000313" key="2">
    <source>
        <dbReference type="Proteomes" id="UP000777438"/>
    </source>
</evidence>